<dbReference type="InterPro" id="IPR027417">
    <property type="entry name" value="P-loop_NTPase"/>
</dbReference>
<dbReference type="OrthoDB" id="9806951at2"/>
<dbReference type="Gene3D" id="3.40.50.300">
    <property type="entry name" value="P-loop containing nucleotide triphosphate hydrolases"/>
    <property type="match status" value="2"/>
</dbReference>
<dbReference type="EMBL" id="JXSL01000009">
    <property type="protein sequence ID" value="KIM00558.1"/>
    <property type="molecule type" value="Genomic_DNA"/>
</dbReference>
<sequence length="691" mass="76594">MSTTLNSKVAGGPLLGLIGGSANDHVGYVYSMSFNEACVLTNDKWKERVAGIPHNSFLVAAAFDPTNMSNISEFDREVVLLRVLGPAALPSDTDLLKTRIEHNQRRVEGEQFAKDKLDGMDPLTHAELQFGALRCRILGTFYVDDKEMRLGSDLENYFCSTRLRVFKPRGQALETIVNHINPEIRRKSIAEAEAAGFKKTPSPIRIGTVRYTSTARLHRGPTEPLVKVMIQPSDFLGRRTAVLGMTRTGKSNTVKTAVASVHLAALRDDVKVGQIIFDLNGEYANANHQDDGSSIAEVFAQDCVRYRAINTQGFEDLRTNFYLECGDALNLLSRLTKDDAYRNQTDLEQFLDSGLEEPDVTDQSNHKRWEVRKAVFQCILRAAGFKPAPNLTVRFPVNQAVLTAVAAVAGTPSPIPAGKGYVSLPIDAASAWFEAVRQENYNLRRLQKDNGQAITGFTSSSGKPWVNPMLESYLNVLARENQTGTPIRGFRAIVPYIEYHSPIRQADVIVEIIGHLVKGKIVILDLSAGPDQVRTVLSERIARHIFKHSFAELNAGKKPQNMVIYVEEAHNLIGKKDDLTSTWPRIAKEGAKARISFVYATQEPSSIHPNILSNTENWFVTHLNNEDELRALGKFYDFSDFHDSLKSAQDVGFARIKTLSSPFVVPTQIERFTPAELKKEVAAIAAGNSQG</sequence>
<dbReference type="PANTHER" id="PTHR42957:SF1">
    <property type="entry name" value="HELICASE MJ1565-RELATED"/>
    <property type="match status" value="1"/>
</dbReference>
<evidence type="ECO:0000259" key="1">
    <source>
        <dbReference type="Pfam" id="PF01935"/>
    </source>
</evidence>
<dbReference type="Proteomes" id="UP000031971">
    <property type="component" value="Unassembled WGS sequence"/>
</dbReference>
<reference evidence="2 3" key="1">
    <citation type="submission" date="2015-01" db="EMBL/GenBank/DDBJ databases">
        <title>Genome Sequence of Magnetospirillum magnetotacticum Strain MS-1.</title>
        <authorList>
            <person name="Marinov G.K."/>
            <person name="Smalley M.D."/>
            <person name="DeSalvo G."/>
        </authorList>
    </citation>
    <scope>NUCLEOTIDE SEQUENCE [LARGE SCALE GENOMIC DNA]</scope>
    <source>
        <strain evidence="2 3">MS-1</strain>
    </source>
</reference>
<dbReference type="InterPro" id="IPR002789">
    <property type="entry name" value="HerA_central"/>
</dbReference>
<gene>
    <name evidence="2" type="ORF">CCC_03160</name>
</gene>
<evidence type="ECO:0000313" key="2">
    <source>
        <dbReference type="EMBL" id="KIM00558.1"/>
    </source>
</evidence>
<proteinExistence type="predicted"/>
<dbReference type="PANTHER" id="PTHR42957">
    <property type="entry name" value="HELICASE MJ1565-RELATED"/>
    <property type="match status" value="1"/>
</dbReference>
<comment type="caution">
    <text evidence="2">The sequence shown here is derived from an EMBL/GenBank/DDBJ whole genome shotgun (WGS) entry which is preliminary data.</text>
</comment>
<dbReference type="InterPro" id="IPR008571">
    <property type="entry name" value="HerA-like"/>
</dbReference>
<accession>A0A0C2UGA1</accession>
<protein>
    <recommendedName>
        <fullName evidence="1">Helicase HerA central domain-containing protein</fullName>
    </recommendedName>
</protein>
<dbReference type="SUPFAM" id="SSF52540">
    <property type="entry name" value="P-loop containing nucleoside triphosphate hydrolases"/>
    <property type="match status" value="1"/>
</dbReference>
<feature type="domain" description="Helicase HerA central" evidence="1">
    <location>
        <begin position="214"/>
        <end position="317"/>
    </location>
</feature>
<dbReference type="Pfam" id="PF01935">
    <property type="entry name" value="DUF87"/>
    <property type="match status" value="1"/>
</dbReference>
<keyword evidence="3" id="KW-1185">Reference proteome</keyword>
<name>A0A0C2UGA1_PARME</name>
<organism evidence="2 3">
    <name type="scientific">Paramagnetospirillum magnetotacticum MS-1</name>
    <dbReference type="NCBI Taxonomy" id="272627"/>
    <lineage>
        <taxon>Bacteria</taxon>
        <taxon>Pseudomonadati</taxon>
        <taxon>Pseudomonadota</taxon>
        <taxon>Alphaproteobacteria</taxon>
        <taxon>Rhodospirillales</taxon>
        <taxon>Magnetospirillaceae</taxon>
        <taxon>Paramagnetospirillum</taxon>
    </lineage>
</organism>
<evidence type="ECO:0000313" key="3">
    <source>
        <dbReference type="Proteomes" id="UP000031971"/>
    </source>
</evidence>
<dbReference type="AlphaFoldDB" id="A0A0C2UGA1"/>